<evidence type="ECO:0000313" key="1">
    <source>
        <dbReference type="EMBL" id="KAK3393001.1"/>
    </source>
</evidence>
<dbReference type="AlphaFoldDB" id="A0AAE0P473"/>
<dbReference type="EMBL" id="JAULSW010000001">
    <property type="protein sequence ID" value="KAK3393001.1"/>
    <property type="molecule type" value="Genomic_DNA"/>
</dbReference>
<gene>
    <name evidence="1" type="ORF">B0H63DRAFT_457086</name>
</gene>
<organism evidence="1 2">
    <name type="scientific">Podospora didyma</name>
    <dbReference type="NCBI Taxonomy" id="330526"/>
    <lineage>
        <taxon>Eukaryota</taxon>
        <taxon>Fungi</taxon>
        <taxon>Dikarya</taxon>
        <taxon>Ascomycota</taxon>
        <taxon>Pezizomycotina</taxon>
        <taxon>Sordariomycetes</taxon>
        <taxon>Sordariomycetidae</taxon>
        <taxon>Sordariales</taxon>
        <taxon>Podosporaceae</taxon>
        <taxon>Podospora</taxon>
    </lineage>
</organism>
<comment type="caution">
    <text evidence="1">The sequence shown here is derived from an EMBL/GenBank/DDBJ whole genome shotgun (WGS) entry which is preliminary data.</text>
</comment>
<evidence type="ECO:0000313" key="2">
    <source>
        <dbReference type="Proteomes" id="UP001285441"/>
    </source>
</evidence>
<name>A0AAE0P473_9PEZI</name>
<sequence>MSVLSVSGRDVCLLLLQLISRFSFSHLYLSSPRRGVQEVCLPLEGASALFACSWQVQEIGPNKTPIAKTLFQRTRSR</sequence>
<proteinExistence type="predicted"/>
<keyword evidence="2" id="KW-1185">Reference proteome</keyword>
<protein>
    <submittedName>
        <fullName evidence="1">Uncharacterized protein</fullName>
    </submittedName>
</protein>
<accession>A0AAE0P473</accession>
<dbReference type="Proteomes" id="UP001285441">
    <property type="component" value="Unassembled WGS sequence"/>
</dbReference>
<reference evidence="1" key="2">
    <citation type="submission" date="2023-06" db="EMBL/GenBank/DDBJ databases">
        <authorList>
            <consortium name="Lawrence Berkeley National Laboratory"/>
            <person name="Haridas S."/>
            <person name="Hensen N."/>
            <person name="Bonometti L."/>
            <person name="Westerberg I."/>
            <person name="Brannstrom I.O."/>
            <person name="Guillou S."/>
            <person name="Cros-Aarteil S."/>
            <person name="Calhoun S."/>
            <person name="Kuo A."/>
            <person name="Mondo S."/>
            <person name="Pangilinan J."/>
            <person name="Riley R."/>
            <person name="LaButti K."/>
            <person name="Andreopoulos B."/>
            <person name="Lipzen A."/>
            <person name="Chen C."/>
            <person name="Yanf M."/>
            <person name="Daum C."/>
            <person name="Ng V."/>
            <person name="Clum A."/>
            <person name="Steindorff A."/>
            <person name="Ohm R."/>
            <person name="Martin F."/>
            <person name="Silar P."/>
            <person name="Natvig D."/>
            <person name="Lalanne C."/>
            <person name="Gautier V."/>
            <person name="Ament-velasquez S.L."/>
            <person name="Kruys A."/>
            <person name="Hutchinson M.I."/>
            <person name="Powell A.J."/>
            <person name="Barry K."/>
            <person name="Miller A.N."/>
            <person name="Grigoriev I.V."/>
            <person name="Debuchy R."/>
            <person name="Gladieux P."/>
            <person name="Thoren M.H."/>
            <person name="Johannesson H."/>
        </authorList>
    </citation>
    <scope>NUCLEOTIDE SEQUENCE</scope>
    <source>
        <strain evidence="1">CBS 232.78</strain>
    </source>
</reference>
<reference evidence="1" key="1">
    <citation type="journal article" date="2023" name="Mol. Phylogenet. Evol.">
        <title>Genome-scale phylogeny and comparative genomics of the fungal order Sordariales.</title>
        <authorList>
            <person name="Hensen N."/>
            <person name="Bonometti L."/>
            <person name="Westerberg I."/>
            <person name="Brannstrom I.O."/>
            <person name="Guillou S."/>
            <person name="Cros-Aarteil S."/>
            <person name="Calhoun S."/>
            <person name="Haridas S."/>
            <person name="Kuo A."/>
            <person name="Mondo S."/>
            <person name="Pangilinan J."/>
            <person name="Riley R."/>
            <person name="LaButti K."/>
            <person name="Andreopoulos B."/>
            <person name="Lipzen A."/>
            <person name="Chen C."/>
            <person name="Yan M."/>
            <person name="Daum C."/>
            <person name="Ng V."/>
            <person name="Clum A."/>
            <person name="Steindorff A."/>
            <person name="Ohm R.A."/>
            <person name="Martin F."/>
            <person name="Silar P."/>
            <person name="Natvig D.O."/>
            <person name="Lalanne C."/>
            <person name="Gautier V."/>
            <person name="Ament-Velasquez S.L."/>
            <person name="Kruys A."/>
            <person name="Hutchinson M.I."/>
            <person name="Powell A.J."/>
            <person name="Barry K."/>
            <person name="Miller A.N."/>
            <person name="Grigoriev I.V."/>
            <person name="Debuchy R."/>
            <person name="Gladieux P."/>
            <person name="Hiltunen Thoren M."/>
            <person name="Johannesson H."/>
        </authorList>
    </citation>
    <scope>NUCLEOTIDE SEQUENCE</scope>
    <source>
        <strain evidence="1">CBS 232.78</strain>
    </source>
</reference>